<name>A0A847D0H8_9BACT</name>
<comment type="caution">
    <text evidence="4">The sequence shown here is derived from an EMBL/GenBank/DDBJ whole genome shotgun (WGS) entry which is preliminary data.</text>
</comment>
<dbReference type="Pfam" id="PF07501">
    <property type="entry name" value="G5"/>
    <property type="match status" value="1"/>
</dbReference>
<evidence type="ECO:0000256" key="1">
    <source>
        <dbReference type="ARBA" id="ARBA00022729"/>
    </source>
</evidence>
<keyword evidence="1" id="KW-0732">Signal</keyword>
<dbReference type="SMART" id="SM01208">
    <property type="entry name" value="G5"/>
    <property type="match status" value="1"/>
</dbReference>
<protein>
    <recommendedName>
        <fullName evidence="3">G5 domain-containing protein</fullName>
    </recommendedName>
</protein>
<accession>A0A847D0H8</accession>
<evidence type="ECO:0000313" key="4">
    <source>
        <dbReference type="EMBL" id="NLD25362.1"/>
    </source>
</evidence>
<sequence>MIELFTMFGKKIIWVVFTILAFALIYRLDSNYPINNYSERSTFPIEEVFRNGNSKLDGKIKIVTVTQEGNTSVHLTKGSTPAEALLSLGYHLGNNIRIVSTSPSNILYNDTYILLQTYNTKLVEREMIIPFGTITKGSSLCPRVSQTVVEQEGEAGRMIQTVEQFYLGDKFISEEIISQSVERSPIQRVIAISNANDSPQSVTQLGPRCDYWEGIVNSLDATEEEKQWLRFTMRWESGCNAENNKSFYKGLFQWDPCLWYKIYPNDNIFDGRAQISKTLQKIRQCADPAKMWPGVYKKYVQTYGELSSRYTCGYL</sequence>
<evidence type="ECO:0000313" key="5">
    <source>
        <dbReference type="Proteomes" id="UP000545876"/>
    </source>
</evidence>
<dbReference type="EMBL" id="JAAZBX010000004">
    <property type="protein sequence ID" value="NLD25362.1"/>
    <property type="molecule type" value="Genomic_DNA"/>
</dbReference>
<feature type="transmembrane region" description="Helical" evidence="2">
    <location>
        <begin position="12"/>
        <end position="28"/>
    </location>
</feature>
<dbReference type="Proteomes" id="UP000545876">
    <property type="component" value="Unassembled WGS sequence"/>
</dbReference>
<keyword evidence="2" id="KW-0812">Transmembrane</keyword>
<feature type="domain" description="G5" evidence="3">
    <location>
        <begin position="114"/>
        <end position="196"/>
    </location>
</feature>
<dbReference type="PROSITE" id="PS51109">
    <property type="entry name" value="G5"/>
    <property type="match status" value="1"/>
</dbReference>
<proteinExistence type="predicted"/>
<reference evidence="4 5" key="1">
    <citation type="journal article" date="2020" name="Biotechnol. Biofuels">
        <title>New insights from the biogas microbiome by comprehensive genome-resolved metagenomics of nearly 1600 species originating from multiple anaerobic digesters.</title>
        <authorList>
            <person name="Campanaro S."/>
            <person name="Treu L."/>
            <person name="Rodriguez-R L.M."/>
            <person name="Kovalovszki A."/>
            <person name="Ziels R.M."/>
            <person name="Maus I."/>
            <person name="Zhu X."/>
            <person name="Kougias P.G."/>
            <person name="Basile A."/>
            <person name="Luo G."/>
            <person name="Schluter A."/>
            <person name="Konstantinidis K.T."/>
            <person name="Angelidaki I."/>
        </authorList>
    </citation>
    <scope>NUCLEOTIDE SEQUENCE [LARGE SCALE GENOMIC DNA]</scope>
    <source>
        <strain evidence="4">AS06rmzACSIP_65</strain>
    </source>
</reference>
<keyword evidence="2" id="KW-0472">Membrane</keyword>
<dbReference type="AlphaFoldDB" id="A0A847D0H8"/>
<evidence type="ECO:0000259" key="3">
    <source>
        <dbReference type="PROSITE" id="PS51109"/>
    </source>
</evidence>
<evidence type="ECO:0000256" key="2">
    <source>
        <dbReference type="SAM" id="Phobius"/>
    </source>
</evidence>
<keyword evidence="2" id="KW-1133">Transmembrane helix</keyword>
<dbReference type="InterPro" id="IPR011098">
    <property type="entry name" value="G5_dom"/>
</dbReference>
<organism evidence="4 5">
    <name type="scientific">Candidatus Dojkabacteria bacterium</name>
    <dbReference type="NCBI Taxonomy" id="2099670"/>
    <lineage>
        <taxon>Bacteria</taxon>
        <taxon>Candidatus Dojkabacteria</taxon>
    </lineage>
</organism>
<gene>
    <name evidence="4" type="ORF">GX656_01830</name>
</gene>
<dbReference type="Gene3D" id="2.20.230.10">
    <property type="entry name" value="Resuscitation-promoting factor rpfb"/>
    <property type="match status" value="1"/>
</dbReference>